<sequence>MATPSPTPPSTPRNVDPAAPRPGTLSRFRCAAIDLLHGHNRAALVIGPLDLPSRAVAAERIVRLARLGPHTRVGLLPSPHRRDWVFDPEAAADSVADAPPPAPGTDPARLFEELYALPHRPLRIVLAGDHLALDYDHGLGDLTLLNLIVDVIVGAVDPSTLPRRGPAVSPLLVASALTVADPRRVASLLRFRSHREPAESAFTNRPVPPRRPVSANVHIAAPDVNAIRAARTSSMPKTGLFAVCTVALVEALTEAGVRLDPMVTLPFDVRTYLPARMRTYANFSAGLSFPVDHTTSAPALQRAMTASARMGRPTANLAVATIKTLRRHSHRSASPGQHIHVPVEGEVRAELLHSSVGHLPGRERGWQWSDSARAAVIAVATPPSAAGITVTTGFVGGGISMTAAFRDDVFDPARIRAAMEAVAGHAARIVGVP</sequence>
<dbReference type="Proteomes" id="UP000247118">
    <property type="component" value="Chromosome"/>
</dbReference>
<evidence type="ECO:0000313" key="3">
    <source>
        <dbReference type="Proteomes" id="UP000247118"/>
    </source>
</evidence>
<feature type="region of interest" description="Disordered" evidence="1">
    <location>
        <begin position="1"/>
        <end position="22"/>
    </location>
</feature>
<evidence type="ECO:0000313" key="2">
    <source>
        <dbReference type="EMBL" id="AWO85568.1"/>
    </source>
</evidence>
<dbReference type="EMBL" id="CP029604">
    <property type="protein sequence ID" value="AWO85568.1"/>
    <property type="molecule type" value="Genomic_DNA"/>
</dbReference>
<accession>A0AAD0NZ13</accession>
<name>A0AAD0NZ13_9ACTN</name>
<dbReference type="AlphaFoldDB" id="A0AAD0NZ13"/>
<evidence type="ECO:0000256" key="1">
    <source>
        <dbReference type="SAM" id="MobiDB-lite"/>
    </source>
</evidence>
<gene>
    <name evidence="2" type="ORF">DLJ61_20440</name>
</gene>
<dbReference type="GeneID" id="32690178"/>
<reference evidence="2 3" key="1">
    <citation type="submission" date="2018-05" db="EMBL/GenBank/DDBJ databases">
        <title>Complete genome sequence of Gordonia terrae NRRL B-16283.</title>
        <authorList>
            <person name="Garlena R.A."/>
            <person name="Russell D.A."/>
            <person name="Hatfull G.F."/>
        </authorList>
    </citation>
    <scope>NUCLEOTIDE SEQUENCE [LARGE SCALE GENOMIC DNA]</scope>
    <source>
        <strain evidence="2 3">NRRL B-16283</strain>
    </source>
</reference>
<protein>
    <submittedName>
        <fullName evidence="2">Uncharacterized protein</fullName>
    </submittedName>
</protein>
<feature type="compositionally biased region" description="Pro residues" evidence="1">
    <location>
        <begin position="1"/>
        <end position="11"/>
    </location>
</feature>
<dbReference type="KEGG" id="gta:BCM27_20225"/>
<proteinExistence type="predicted"/>
<dbReference type="RefSeq" id="WP_004022012.1">
    <property type="nucleotide sequence ID" value="NZ_CABEIC010000002.1"/>
</dbReference>
<organism evidence="2 3">
    <name type="scientific">Gordonia terrae</name>
    <dbReference type="NCBI Taxonomy" id="2055"/>
    <lineage>
        <taxon>Bacteria</taxon>
        <taxon>Bacillati</taxon>
        <taxon>Actinomycetota</taxon>
        <taxon>Actinomycetes</taxon>
        <taxon>Mycobacteriales</taxon>
        <taxon>Gordoniaceae</taxon>
        <taxon>Gordonia</taxon>
    </lineage>
</organism>